<protein>
    <submittedName>
        <fullName evidence="3">Mandelate racemase/muconate lactonizing enzyme family protein</fullName>
    </submittedName>
</protein>
<dbReference type="SMART" id="SM00922">
    <property type="entry name" value="MR_MLE"/>
    <property type="match status" value="1"/>
</dbReference>
<evidence type="ECO:0000313" key="4">
    <source>
        <dbReference type="Proteomes" id="UP001320972"/>
    </source>
</evidence>
<dbReference type="Pfam" id="PF02746">
    <property type="entry name" value="MR_MLE_N"/>
    <property type="match status" value="1"/>
</dbReference>
<name>A0ABT2QKL0_9EURY</name>
<dbReference type="CDD" id="cd03316">
    <property type="entry name" value="MR_like"/>
    <property type="match status" value="1"/>
</dbReference>
<keyword evidence="1" id="KW-0456">Lyase</keyword>
<dbReference type="InterPro" id="IPR036849">
    <property type="entry name" value="Enolase-like_C_sf"/>
</dbReference>
<dbReference type="RefSeq" id="WP_338009183.1">
    <property type="nucleotide sequence ID" value="NZ_JAOPKB010000019.1"/>
</dbReference>
<gene>
    <name evidence="3" type="ORF">OB955_22505</name>
</gene>
<dbReference type="Gene3D" id="3.30.390.10">
    <property type="entry name" value="Enolase-like, N-terminal domain"/>
    <property type="match status" value="1"/>
</dbReference>
<dbReference type="Gene3D" id="3.20.20.120">
    <property type="entry name" value="Enolase-like C-terminal domain"/>
    <property type="match status" value="1"/>
</dbReference>
<dbReference type="EMBL" id="JAOPKB010000019">
    <property type="protein sequence ID" value="MCU4975465.1"/>
    <property type="molecule type" value="Genomic_DNA"/>
</dbReference>
<proteinExistence type="predicted"/>
<keyword evidence="4" id="KW-1185">Reference proteome</keyword>
<evidence type="ECO:0000313" key="3">
    <source>
        <dbReference type="EMBL" id="MCU4975465.1"/>
    </source>
</evidence>
<dbReference type="InterPro" id="IPR029065">
    <property type="entry name" value="Enolase_C-like"/>
</dbReference>
<dbReference type="InterPro" id="IPR034593">
    <property type="entry name" value="DgoD-like"/>
</dbReference>
<dbReference type="SFLD" id="SFLDS00001">
    <property type="entry name" value="Enolase"/>
    <property type="match status" value="1"/>
</dbReference>
<feature type="domain" description="Mandelate racemase/muconate lactonizing enzyme C-terminal" evidence="2">
    <location>
        <begin position="150"/>
        <end position="268"/>
    </location>
</feature>
<organism evidence="3 4">
    <name type="scientific">Natronoglomus mannanivorans</name>
    <dbReference type="NCBI Taxonomy" id="2979990"/>
    <lineage>
        <taxon>Archaea</taxon>
        <taxon>Methanobacteriati</taxon>
        <taxon>Methanobacteriota</taxon>
        <taxon>Stenosarchaea group</taxon>
        <taxon>Halobacteria</taxon>
        <taxon>Halobacteriales</taxon>
        <taxon>Natrialbaceae</taxon>
        <taxon>Natronoglomus</taxon>
    </lineage>
</organism>
<sequence>MEITGINAVTVEGNFEWPLIKIETDEGISGYGEVRDHSLGHVHKEAFYADTAAALALDLEPVLLGKDPTNIIGRVEELRPYGGRGRLGGGVSAIEMALFDIAGKRHGVPAYQLLGGKYRDEIRVYVDCRAGQPVTDSAESYRLDANDYAPEDYAAHAKRREAQGFDFLKFDLDPRVAKDVTGKAGIRGTQLTAAGLEYLEDVVAAIRGSVSSDTDIGFDCAAMQRVSVADAIKFGRILDEYNTAIYEDAVSDGDVTGWTELSEAIDTPTITGEDLFGVDGFRELIRNDAIDIVGPDLLTAGGIRETVRISDFANQHGIPANLHFAASPVGFMASIHAAAAIPDLMAVEFHAVGVPWWSDLVERPDTLFEDGYATVPDAPGLGIEFDNGVVAEHALEGRSFE</sequence>
<dbReference type="Proteomes" id="UP001320972">
    <property type="component" value="Unassembled WGS sequence"/>
</dbReference>
<dbReference type="InterPro" id="IPR013341">
    <property type="entry name" value="Mandelate_racemase_N_dom"/>
</dbReference>
<comment type="caution">
    <text evidence="3">The sequence shown here is derived from an EMBL/GenBank/DDBJ whole genome shotgun (WGS) entry which is preliminary data.</text>
</comment>
<dbReference type="PANTHER" id="PTHR48080">
    <property type="entry name" value="D-GALACTONATE DEHYDRATASE-RELATED"/>
    <property type="match status" value="1"/>
</dbReference>
<dbReference type="PANTHER" id="PTHR48080:SF2">
    <property type="entry name" value="D-GALACTONATE DEHYDRATASE"/>
    <property type="match status" value="1"/>
</dbReference>
<evidence type="ECO:0000259" key="2">
    <source>
        <dbReference type="SMART" id="SM00922"/>
    </source>
</evidence>
<dbReference type="InterPro" id="IPR013342">
    <property type="entry name" value="Mandelate_racemase_C"/>
</dbReference>
<dbReference type="SUPFAM" id="SSF51604">
    <property type="entry name" value="Enolase C-terminal domain-like"/>
    <property type="match status" value="1"/>
</dbReference>
<dbReference type="Pfam" id="PF13378">
    <property type="entry name" value="MR_MLE_C"/>
    <property type="match status" value="1"/>
</dbReference>
<reference evidence="3 4" key="1">
    <citation type="submission" date="2022-09" db="EMBL/GenBank/DDBJ databases">
        <title>Enrichment on poylsaccharides allowed isolation of novel metabolic and taxonomic groups of Haloarchaea.</title>
        <authorList>
            <person name="Sorokin D.Y."/>
            <person name="Elcheninov A.G."/>
            <person name="Khizhniak T.V."/>
            <person name="Kolganova T.V."/>
            <person name="Kublanov I.V."/>
        </authorList>
    </citation>
    <scope>NUCLEOTIDE SEQUENCE [LARGE SCALE GENOMIC DNA]</scope>
    <source>
        <strain evidence="3 4">AArc-m2/3/4</strain>
    </source>
</reference>
<dbReference type="InterPro" id="IPR029017">
    <property type="entry name" value="Enolase-like_N"/>
</dbReference>
<evidence type="ECO:0000256" key="1">
    <source>
        <dbReference type="ARBA" id="ARBA00023239"/>
    </source>
</evidence>
<dbReference type="SFLD" id="SFLDG00179">
    <property type="entry name" value="mandelate_racemase"/>
    <property type="match status" value="1"/>
</dbReference>
<accession>A0ABT2QKL0</accession>
<dbReference type="SUPFAM" id="SSF54826">
    <property type="entry name" value="Enolase N-terminal domain-like"/>
    <property type="match status" value="1"/>
</dbReference>